<evidence type="ECO:0008006" key="4">
    <source>
        <dbReference type="Google" id="ProtNLM"/>
    </source>
</evidence>
<proteinExistence type="predicted"/>
<keyword evidence="3" id="KW-1185">Reference proteome</keyword>
<gene>
    <name evidence="2" type="ORF">ACFP1Z_27895</name>
</gene>
<organism evidence="2 3">
    <name type="scientific">Streptomyces gamaensis</name>
    <dbReference type="NCBI Taxonomy" id="1763542"/>
    <lineage>
        <taxon>Bacteria</taxon>
        <taxon>Bacillati</taxon>
        <taxon>Actinomycetota</taxon>
        <taxon>Actinomycetes</taxon>
        <taxon>Kitasatosporales</taxon>
        <taxon>Streptomycetaceae</taxon>
        <taxon>Streptomyces</taxon>
    </lineage>
</organism>
<comment type="caution">
    <text evidence="2">The sequence shown here is derived from an EMBL/GenBank/DDBJ whole genome shotgun (WGS) entry which is preliminary data.</text>
</comment>
<evidence type="ECO:0000256" key="1">
    <source>
        <dbReference type="SAM" id="Coils"/>
    </source>
</evidence>
<dbReference type="PANTHER" id="PTHR34613:SF1">
    <property type="entry name" value="SLL6017 PROTEIN"/>
    <property type="match status" value="1"/>
</dbReference>
<name>A0ABW0Z5A4_9ACTN</name>
<reference evidence="3" key="1">
    <citation type="journal article" date="2019" name="Int. J. Syst. Evol. Microbiol.">
        <title>The Global Catalogue of Microorganisms (GCM) 10K type strain sequencing project: providing services to taxonomists for standard genome sequencing and annotation.</title>
        <authorList>
            <consortium name="The Broad Institute Genomics Platform"/>
            <consortium name="The Broad Institute Genome Sequencing Center for Infectious Disease"/>
            <person name="Wu L."/>
            <person name="Ma J."/>
        </authorList>
    </citation>
    <scope>NUCLEOTIDE SEQUENCE [LARGE SCALE GENOMIC DNA]</scope>
    <source>
        <strain evidence="3">CGMCC 4.7304</strain>
    </source>
</reference>
<evidence type="ECO:0000313" key="2">
    <source>
        <dbReference type="EMBL" id="MFC5723995.1"/>
    </source>
</evidence>
<feature type="coiled-coil region" evidence="1">
    <location>
        <begin position="260"/>
        <end position="287"/>
    </location>
</feature>
<dbReference type="RefSeq" id="WP_390320422.1">
    <property type="nucleotide sequence ID" value="NZ_JBHSPB010000022.1"/>
</dbReference>
<accession>A0ABW0Z5A4</accession>
<sequence length="342" mass="37822">MVTAHHEAAHRIFQERPELLAPVFRILDVPLPEKMEVDVLTPDATEIRPLERRVDTVLRIEPPEGQGGGFLVAIEAQGRRDEGKAVSWAYYLSFLKAKYDRPALLLVVCQDEATAKWAAGPFHLGREGWTALTVHPLVLGPGNVPVIQDPSKAAEDFTLATFSAMTHGRSRSCEVILEALSTAFKAAGPEAVSYHAELLEIGLGKTPARDIWRKLMPRTFFPGRGTLIEETFLEGKAEGLEVGLAQGLAKGLAQGRIEGKAEVEAEVRAAHAAAREARAEARDAEARTCAEMLLRVLENREVPTLARTRERILDCQDLETLQRWIDRVHTVSEAEDLFDEND</sequence>
<evidence type="ECO:0000313" key="3">
    <source>
        <dbReference type="Proteomes" id="UP001596083"/>
    </source>
</evidence>
<dbReference type="PANTHER" id="PTHR34613">
    <property type="entry name" value="SLL0800 PROTEIN"/>
    <property type="match status" value="1"/>
</dbReference>
<dbReference type="Proteomes" id="UP001596083">
    <property type="component" value="Unassembled WGS sequence"/>
</dbReference>
<dbReference type="EMBL" id="JBHSPB010000022">
    <property type="protein sequence ID" value="MFC5723995.1"/>
    <property type="molecule type" value="Genomic_DNA"/>
</dbReference>
<protein>
    <recommendedName>
        <fullName evidence="4">Transposase (putative) YhgA-like domain-containing protein</fullName>
    </recommendedName>
</protein>
<keyword evidence="1" id="KW-0175">Coiled coil</keyword>